<dbReference type="Proteomes" id="UP000694412">
    <property type="component" value="Chromosome 13"/>
</dbReference>
<reference evidence="2" key="1">
    <citation type="submission" date="2015-11" db="EMBL/GenBank/DDBJ databases">
        <authorList>
            <consortium name="International Coturnix japonica Genome Analysis Consortium"/>
            <person name="Warren W."/>
            <person name="Burt D.W."/>
            <person name="Antin P.B."/>
            <person name="Lanford R."/>
            <person name="Gros J."/>
            <person name="Wilson R.K."/>
        </authorList>
    </citation>
    <scope>NUCLEOTIDE SEQUENCE [LARGE SCALE GENOMIC DNA]</scope>
</reference>
<organism evidence="2 3">
    <name type="scientific">Coturnix japonica</name>
    <name type="common">Japanese quail</name>
    <name type="synonym">Coturnix coturnix japonica</name>
    <dbReference type="NCBI Taxonomy" id="93934"/>
    <lineage>
        <taxon>Eukaryota</taxon>
        <taxon>Metazoa</taxon>
        <taxon>Chordata</taxon>
        <taxon>Craniata</taxon>
        <taxon>Vertebrata</taxon>
        <taxon>Euteleostomi</taxon>
        <taxon>Archelosauria</taxon>
        <taxon>Archosauria</taxon>
        <taxon>Dinosauria</taxon>
        <taxon>Saurischia</taxon>
        <taxon>Theropoda</taxon>
        <taxon>Coelurosauria</taxon>
        <taxon>Aves</taxon>
        <taxon>Neognathae</taxon>
        <taxon>Galloanserae</taxon>
        <taxon>Galliformes</taxon>
        <taxon>Phasianidae</taxon>
        <taxon>Perdicinae</taxon>
        <taxon>Coturnix</taxon>
    </lineage>
</organism>
<feature type="signal peptide" evidence="1">
    <location>
        <begin position="1"/>
        <end position="34"/>
    </location>
</feature>
<dbReference type="AlphaFoldDB" id="A0A8C2TGX5"/>
<reference evidence="2" key="3">
    <citation type="submission" date="2025-09" db="UniProtKB">
        <authorList>
            <consortium name="Ensembl"/>
        </authorList>
    </citation>
    <scope>IDENTIFICATION</scope>
</reference>
<proteinExistence type="predicted"/>
<evidence type="ECO:0008006" key="4">
    <source>
        <dbReference type="Google" id="ProtNLM"/>
    </source>
</evidence>
<feature type="chain" id="PRO_5034103269" description="Secreted protein" evidence="1">
    <location>
        <begin position="35"/>
        <end position="101"/>
    </location>
</feature>
<dbReference type="Ensembl" id="ENSCJPT00005019405.1">
    <property type="protein sequence ID" value="ENSCJPP00005013517.1"/>
    <property type="gene ID" value="ENSCJPG00005011399.1"/>
</dbReference>
<accession>A0A8C2TGX5</accession>
<evidence type="ECO:0000313" key="2">
    <source>
        <dbReference type="Ensembl" id="ENSCJPP00005013517.1"/>
    </source>
</evidence>
<evidence type="ECO:0000313" key="3">
    <source>
        <dbReference type="Proteomes" id="UP000694412"/>
    </source>
</evidence>
<name>A0A8C2TGX5_COTJA</name>
<protein>
    <recommendedName>
        <fullName evidence="4">Secreted protein</fullName>
    </recommendedName>
</protein>
<sequence length="101" mass="10752">MTCWDGVRSQVLGLHIQLVGVGLLVVQWAPQDHAAHAGIDAKGAQHLWGCVLAEAVLDLPIGSLVGIGGCDHHQQCPRQTLCKHGAVVIRIKDNDFDQSGT</sequence>
<keyword evidence="1" id="KW-0732">Signal</keyword>
<reference evidence="2" key="2">
    <citation type="submission" date="2025-08" db="UniProtKB">
        <authorList>
            <consortium name="Ensembl"/>
        </authorList>
    </citation>
    <scope>IDENTIFICATION</scope>
</reference>
<evidence type="ECO:0000256" key="1">
    <source>
        <dbReference type="SAM" id="SignalP"/>
    </source>
</evidence>
<keyword evidence="3" id="KW-1185">Reference proteome</keyword>